<protein>
    <recommendedName>
        <fullName evidence="3">DUF3592 domain-containing protein</fullName>
    </recommendedName>
</protein>
<keyword evidence="1" id="KW-0472">Membrane</keyword>
<organism evidence="2">
    <name type="scientific">Desulfofervidus auxilii</name>
    <dbReference type="NCBI Taxonomy" id="1621989"/>
    <lineage>
        <taxon>Bacteria</taxon>
        <taxon>Pseudomonadati</taxon>
        <taxon>Thermodesulfobacteriota</taxon>
        <taxon>Candidatus Desulfofervidia</taxon>
        <taxon>Candidatus Desulfofervidales</taxon>
        <taxon>Candidatus Desulfofervidaceae</taxon>
        <taxon>Candidatus Desulfofervidus</taxon>
    </lineage>
</organism>
<dbReference type="AlphaFoldDB" id="A0A7C0Y5L5"/>
<evidence type="ECO:0000256" key="1">
    <source>
        <dbReference type="SAM" id="Phobius"/>
    </source>
</evidence>
<proteinExistence type="predicted"/>
<gene>
    <name evidence="2" type="ORF">ENG63_05145</name>
</gene>
<dbReference type="Proteomes" id="UP000886289">
    <property type="component" value="Unassembled WGS sequence"/>
</dbReference>
<feature type="transmembrane region" description="Helical" evidence="1">
    <location>
        <begin position="72"/>
        <end position="94"/>
    </location>
</feature>
<keyword evidence="1" id="KW-1133">Transmembrane helix</keyword>
<sequence>MGNSKCIQKIKLVTHLGNPPRKLNEGFLKLYFLRYGYLDLDVFIVSIILEIIFLLFLYYNRSYILKLPPFRFTVLILAIMLILIPIIIGTWYGLFDNIRTVIRSKYLYENGIATIGKVIKITKHGKFIYEFKTKEGQVIRSTIILSYPQMIGGYVSIGGAVFEPTKEAIEKEEAICEGSEIVVLYDRNNPKINDVYELMRLGKKPGWWYYPPTE</sequence>
<comment type="caution">
    <text evidence="2">The sequence shown here is derived from an EMBL/GenBank/DDBJ whole genome shotgun (WGS) entry which is preliminary data.</text>
</comment>
<accession>A0A7C0Y5L5</accession>
<evidence type="ECO:0008006" key="3">
    <source>
        <dbReference type="Google" id="ProtNLM"/>
    </source>
</evidence>
<dbReference type="EMBL" id="DRBS01000198">
    <property type="protein sequence ID" value="HDD44229.1"/>
    <property type="molecule type" value="Genomic_DNA"/>
</dbReference>
<reference evidence="2" key="1">
    <citation type="journal article" date="2020" name="mSystems">
        <title>Genome- and Community-Level Interaction Insights into Carbon Utilization and Element Cycling Functions of Hydrothermarchaeota in Hydrothermal Sediment.</title>
        <authorList>
            <person name="Zhou Z."/>
            <person name="Liu Y."/>
            <person name="Xu W."/>
            <person name="Pan J."/>
            <person name="Luo Z.H."/>
            <person name="Li M."/>
        </authorList>
    </citation>
    <scope>NUCLEOTIDE SEQUENCE [LARGE SCALE GENOMIC DNA]</scope>
    <source>
        <strain evidence="2">HyVt-233</strain>
    </source>
</reference>
<keyword evidence="1" id="KW-0812">Transmembrane</keyword>
<feature type="transmembrane region" description="Helical" evidence="1">
    <location>
        <begin position="42"/>
        <end position="60"/>
    </location>
</feature>
<name>A0A7C0Y5L5_DESA2</name>
<evidence type="ECO:0000313" key="2">
    <source>
        <dbReference type="EMBL" id="HDD44229.1"/>
    </source>
</evidence>